<dbReference type="RefSeq" id="WP_227017622.1">
    <property type="nucleotide sequence ID" value="NZ_JAGSND010000003.1"/>
</dbReference>
<name>A0A8J8B1B7_9FIRM</name>
<keyword evidence="4" id="KW-1185">Reference proteome</keyword>
<dbReference type="EMBL" id="JAGSND010000003">
    <property type="protein sequence ID" value="MBR0597491.1"/>
    <property type="molecule type" value="Genomic_DNA"/>
</dbReference>
<organism evidence="3 4">
    <name type="scientific">Sinanaerobacter chloroacetimidivorans</name>
    <dbReference type="NCBI Taxonomy" id="2818044"/>
    <lineage>
        <taxon>Bacteria</taxon>
        <taxon>Bacillati</taxon>
        <taxon>Bacillota</taxon>
        <taxon>Clostridia</taxon>
        <taxon>Peptostreptococcales</taxon>
        <taxon>Anaerovoracaceae</taxon>
        <taxon>Sinanaerobacter</taxon>
    </lineage>
</organism>
<evidence type="ECO:0000256" key="1">
    <source>
        <dbReference type="ARBA" id="ARBA00022500"/>
    </source>
</evidence>
<protein>
    <submittedName>
        <fullName evidence="3">Chemotaxis protein CheX</fullName>
    </submittedName>
</protein>
<reference evidence="3" key="2">
    <citation type="submission" date="2021-04" db="EMBL/GenBank/DDBJ databases">
        <authorList>
            <person name="Liu J."/>
        </authorList>
    </citation>
    <scope>NUCLEOTIDE SEQUENCE</scope>
    <source>
        <strain evidence="3">BAD-6</strain>
    </source>
</reference>
<proteinExistence type="predicted"/>
<gene>
    <name evidence="3" type="ORF">KCX82_06390</name>
</gene>
<dbReference type="CDD" id="cd17906">
    <property type="entry name" value="CheX"/>
    <property type="match status" value="1"/>
</dbReference>
<evidence type="ECO:0000259" key="2">
    <source>
        <dbReference type="Pfam" id="PF13690"/>
    </source>
</evidence>
<dbReference type="Gene3D" id="3.40.1550.10">
    <property type="entry name" value="CheC-like"/>
    <property type="match status" value="1"/>
</dbReference>
<accession>A0A8J8B1B7</accession>
<dbReference type="InterPro" id="IPR038756">
    <property type="entry name" value="CheX-like"/>
</dbReference>
<dbReference type="GO" id="GO:0006935">
    <property type="term" value="P:chemotaxis"/>
    <property type="evidence" value="ECO:0007669"/>
    <property type="project" value="UniProtKB-KW"/>
</dbReference>
<dbReference type="Proteomes" id="UP000675664">
    <property type="component" value="Unassembled WGS sequence"/>
</dbReference>
<keyword evidence="1" id="KW-0145">Chemotaxis</keyword>
<evidence type="ECO:0000313" key="4">
    <source>
        <dbReference type="Proteomes" id="UP000675664"/>
    </source>
</evidence>
<dbReference type="InterPro" id="IPR028976">
    <property type="entry name" value="CheC-like_sf"/>
</dbReference>
<reference evidence="3" key="1">
    <citation type="submission" date="2021-04" db="EMBL/GenBank/DDBJ databases">
        <title>Sinoanaerobacter chloroacetimidivorans sp. nov., an obligate anaerobic bacterium isolated from anaerobic sludge.</title>
        <authorList>
            <person name="Bao Y."/>
        </authorList>
    </citation>
    <scope>NUCLEOTIDE SEQUENCE</scope>
    <source>
        <strain evidence="3">BAD-6</strain>
    </source>
</reference>
<comment type="caution">
    <text evidence="3">The sequence shown here is derived from an EMBL/GenBank/DDBJ whole genome shotgun (WGS) entry which is preliminary data.</text>
</comment>
<dbReference type="InterPro" id="IPR028051">
    <property type="entry name" value="CheX-like_dom"/>
</dbReference>
<sequence>MSQNILAPFSKAACQTFKLLLDIDVMEDTPEAFSENSQGNVEIAIGIIGDYSGEILYCFPKDTTLEIVKTMCGMEFDEIDEFVKSAIGELANIISGNALTDLSQQKVICDILPPKFMEGNNSDKESSQCPVYQTRMKTPIGNVELRLKVDTSNN</sequence>
<feature type="domain" description="Chemotaxis phosphatase CheX-like" evidence="2">
    <location>
        <begin position="44"/>
        <end position="130"/>
    </location>
</feature>
<dbReference type="PANTHER" id="PTHR39452">
    <property type="entry name" value="CHEY-P PHOSPHATASE CHEX"/>
    <property type="match status" value="1"/>
</dbReference>
<dbReference type="PANTHER" id="PTHR39452:SF1">
    <property type="entry name" value="CHEY-P PHOSPHATASE CHEX"/>
    <property type="match status" value="1"/>
</dbReference>
<dbReference type="SUPFAM" id="SSF103039">
    <property type="entry name" value="CheC-like"/>
    <property type="match status" value="1"/>
</dbReference>
<dbReference type="Pfam" id="PF13690">
    <property type="entry name" value="CheX"/>
    <property type="match status" value="1"/>
</dbReference>
<evidence type="ECO:0000313" key="3">
    <source>
        <dbReference type="EMBL" id="MBR0597491.1"/>
    </source>
</evidence>
<dbReference type="AlphaFoldDB" id="A0A8J8B1B7"/>